<dbReference type="AlphaFoldDB" id="G9XD61"/>
<dbReference type="InterPro" id="IPR013489">
    <property type="entry name" value="CRISPR-assoc_prot_Csm6"/>
</dbReference>
<reference evidence="3 4" key="1">
    <citation type="submission" date="2011-08" db="EMBL/GenBank/DDBJ databases">
        <title>The Genome Sequence of Eubacteriaceae bacterium CM5.</title>
        <authorList>
            <consortium name="The Broad Institute Genome Sequencing Platform"/>
            <person name="Earl A."/>
            <person name="Ward D."/>
            <person name="Feldgarden M."/>
            <person name="Gevers D."/>
            <person name="Sizova M."/>
            <person name="Hazen A."/>
            <person name="Epstein S."/>
            <person name="Young S.K."/>
            <person name="Zeng Q."/>
            <person name="Gargeya S."/>
            <person name="Fitzgerald M."/>
            <person name="Haas B."/>
            <person name="Abouelleil A."/>
            <person name="Alvarado L."/>
            <person name="Arachchi H.M."/>
            <person name="Berlin A."/>
            <person name="Brown A."/>
            <person name="Chapman S.B."/>
            <person name="Chen Z."/>
            <person name="Dunbar C."/>
            <person name="Freedman E."/>
            <person name="Gearin G."/>
            <person name="Gellesch M."/>
            <person name="Goldberg J."/>
            <person name="Griggs A."/>
            <person name="Gujja S."/>
            <person name="Heiman D."/>
            <person name="Howarth C."/>
            <person name="Larson L."/>
            <person name="Lui A."/>
            <person name="MacDonald P.J.P."/>
            <person name="Montmayeur A."/>
            <person name="Murphy C."/>
            <person name="Neiman D."/>
            <person name="Pearson M."/>
            <person name="Priest M."/>
            <person name="Roberts A."/>
            <person name="Saif S."/>
            <person name="Shea T."/>
            <person name="Shenoy N."/>
            <person name="Sisk P."/>
            <person name="Stolte C."/>
            <person name="Sykes S."/>
            <person name="Wortman J."/>
            <person name="Nusbaum C."/>
            <person name="Birren B."/>
        </authorList>
    </citation>
    <scope>NUCLEOTIDE SEQUENCE [LARGE SCALE GENOMIC DNA]</scope>
    <source>
        <strain evidence="3 4">CM5</strain>
    </source>
</reference>
<protein>
    <submittedName>
        <fullName evidence="3">Uncharacterized protein</fullName>
    </submittedName>
</protein>
<proteinExistence type="predicted"/>
<dbReference type="HOGENOM" id="CLU_047385_3_0_9"/>
<gene>
    <name evidence="3" type="ORF">HMPREF9628_00300</name>
</gene>
<feature type="domain" description="Csm6 HEPN" evidence="1">
    <location>
        <begin position="320"/>
        <end position="458"/>
    </location>
</feature>
<evidence type="ECO:0000313" key="4">
    <source>
        <dbReference type="Proteomes" id="UP000003379"/>
    </source>
</evidence>
<comment type="caution">
    <text evidence="3">The sequence shown here is derived from an EMBL/GenBank/DDBJ whole genome shotgun (WGS) entry which is preliminary data.</text>
</comment>
<evidence type="ECO:0000259" key="2">
    <source>
        <dbReference type="Pfam" id="PF22208"/>
    </source>
</evidence>
<dbReference type="InterPro" id="IPR053955">
    <property type="entry name" value="Csm6_CARF"/>
</dbReference>
<dbReference type="Proteomes" id="UP000003379">
    <property type="component" value="Unassembled WGS sequence"/>
</dbReference>
<dbReference type="Pfam" id="PF09659">
    <property type="entry name" value="Cas_Csm6_HEPN"/>
    <property type="match status" value="1"/>
</dbReference>
<dbReference type="Pfam" id="PF22208">
    <property type="entry name" value="Cas_Csm6_CARF"/>
    <property type="match status" value="1"/>
</dbReference>
<dbReference type="NCBIfam" id="TIGR02672">
    <property type="entry name" value="cas_csm6"/>
    <property type="match status" value="1"/>
</dbReference>
<accession>G9XD61</accession>
<organism evidence="3 4">
    <name type="scientific">Peptoanaerobacter stomatis</name>
    <dbReference type="NCBI Taxonomy" id="796937"/>
    <lineage>
        <taxon>Bacteria</taxon>
        <taxon>Bacillati</taxon>
        <taxon>Bacillota</taxon>
        <taxon>Clostridia</taxon>
        <taxon>Peptostreptococcales</taxon>
        <taxon>Filifactoraceae</taxon>
        <taxon>Peptoanaerobacter</taxon>
    </lineage>
</organism>
<dbReference type="InterPro" id="IPR053941">
    <property type="entry name" value="Csm6_HEPN"/>
</dbReference>
<feature type="domain" description="Csm6 CARF" evidence="2">
    <location>
        <begin position="82"/>
        <end position="191"/>
    </location>
</feature>
<evidence type="ECO:0000313" key="3">
    <source>
        <dbReference type="EMBL" id="EHL19066.1"/>
    </source>
</evidence>
<name>G9XD61_9FIRM</name>
<sequence length="523" mass="61694">MNILFSPIGGTDPISKSFLDKEKKESVYTDGSMLHILRYYPIDKIYLYMSKEILDNENNDYRYTKSINNLCEKLSKNIEIAEIIKRPELTEVQEYDYFYEDFTKELRRIYDIESKNLKQPQNSQEQDEIKIYLNISSGTPAMKSALLVIQHLGEHDYIPVQVSTPVKKSNKEISKYPYEEYTDNNSDDNPDKYYRKNSDNKWIITKGMDEEQKVKFSDENPKGRCQEVKSDSLLKIKYIEIIKELVKKYEYDAALEIAEKIQSTDKKKYTNLIKIGKFRLLLDFNCINNLLNSYNLKNNSIYKVPLDKKIPNNEDKFNAIEYFMSIAVKVEKRQYADFIRSITPFILHLFNLIILKLKKINVLNEYSLNSGNKNEYRWNKSKLQKNEKLNSVLNSSFNNDFNYRSYILSTHLEKIIINISDDQELKDTVSKIRRIEEGIRNITAHDIVSITDSIIGNKNKKDLPINEAEKKEPSPYSHKIIDLFIEALSYTDIDMSFIDLDRNEQNKYIPYKRMNEEIIKTLE</sequence>
<dbReference type="RefSeq" id="WP_009528578.1">
    <property type="nucleotide sequence ID" value="NZ_JH414597.1"/>
</dbReference>
<dbReference type="EMBL" id="AFZG01000030">
    <property type="protein sequence ID" value="EHL19066.1"/>
    <property type="molecule type" value="Genomic_DNA"/>
</dbReference>
<evidence type="ECO:0000259" key="1">
    <source>
        <dbReference type="Pfam" id="PF09659"/>
    </source>
</evidence>